<dbReference type="GO" id="GO:0005524">
    <property type="term" value="F:ATP binding"/>
    <property type="evidence" value="ECO:0007669"/>
    <property type="project" value="UniProtKB-UniRule"/>
</dbReference>
<dbReference type="PANTHER" id="PTHR11777:SF9">
    <property type="entry name" value="ALANINE--TRNA LIGASE, CYTOPLASMIC"/>
    <property type="match status" value="1"/>
</dbReference>
<evidence type="ECO:0000256" key="10">
    <source>
        <dbReference type="ARBA" id="ARBA00022917"/>
    </source>
</evidence>
<evidence type="ECO:0000256" key="11">
    <source>
        <dbReference type="ARBA" id="ARBA00023146"/>
    </source>
</evidence>
<dbReference type="Proteomes" id="UP001151234">
    <property type="component" value="Unassembled WGS sequence"/>
</dbReference>
<dbReference type="InterPro" id="IPR003156">
    <property type="entry name" value="DHHA1_dom"/>
</dbReference>
<dbReference type="Gene3D" id="3.30.980.10">
    <property type="entry name" value="Threonyl-trna Synthetase, Chain A, domain 2"/>
    <property type="match status" value="1"/>
</dbReference>
<evidence type="ECO:0000256" key="7">
    <source>
        <dbReference type="ARBA" id="ARBA00022833"/>
    </source>
</evidence>
<dbReference type="Pfam" id="PF01411">
    <property type="entry name" value="tRNA-synt_2c"/>
    <property type="match status" value="1"/>
</dbReference>
<dbReference type="SUPFAM" id="SSF55186">
    <property type="entry name" value="ThrRS/AlaRS common domain"/>
    <property type="match status" value="1"/>
</dbReference>
<feature type="binding site" evidence="12">
    <location>
        <position position="564"/>
    </location>
    <ligand>
        <name>Zn(2+)</name>
        <dbReference type="ChEBI" id="CHEBI:29105"/>
    </ligand>
</feature>
<evidence type="ECO:0000256" key="5">
    <source>
        <dbReference type="ARBA" id="ARBA00022723"/>
    </source>
</evidence>
<keyword evidence="15" id="KW-1185">Reference proteome</keyword>
<evidence type="ECO:0000313" key="14">
    <source>
        <dbReference type="EMBL" id="MDA5398146.1"/>
    </source>
</evidence>
<dbReference type="Pfam" id="PF02272">
    <property type="entry name" value="DHHA1"/>
    <property type="match status" value="1"/>
</dbReference>
<dbReference type="FunFam" id="3.10.310.40:FF:000001">
    <property type="entry name" value="Alanine--tRNA ligase"/>
    <property type="match status" value="1"/>
</dbReference>
<dbReference type="Gene3D" id="2.40.30.130">
    <property type="match status" value="1"/>
</dbReference>
<evidence type="ECO:0000256" key="6">
    <source>
        <dbReference type="ARBA" id="ARBA00022741"/>
    </source>
</evidence>
<dbReference type="SUPFAM" id="SSF101353">
    <property type="entry name" value="Putative anticodon-binding domain of alanyl-tRNA synthetase (AlaRS)"/>
    <property type="match status" value="1"/>
</dbReference>
<dbReference type="InterPro" id="IPR050058">
    <property type="entry name" value="Ala-tRNA_ligase"/>
</dbReference>
<evidence type="ECO:0000256" key="12">
    <source>
        <dbReference type="HAMAP-Rule" id="MF_00036"/>
    </source>
</evidence>
<keyword evidence="5 12" id="KW-0479">Metal-binding</keyword>
<evidence type="ECO:0000256" key="9">
    <source>
        <dbReference type="ARBA" id="ARBA00022884"/>
    </source>
</evidence>
<comment type="domain">
    <text evidence="12">Consists of three domains; the N-terminal catalytic domain, the editing domain and the C-terminal C-Ala domain. The editing domain removes incorrectly charged amino acids, while the C-Ala domain, along with tRNA(Ala), serves as a bridge to cooperatively bring together the editing and aminoacylation centers thus stimulating deacylation of misacylated tRNAs.</text>
</comment>
<dbReference type="PRINTS" id="PR00980">
    <property type="entry name" value="TRNASYNTHALA"/>
</dbReference>
<comment type="cofactor">
    <cofactor evidence="12">
        <name>Zn(2+)</name>
        <dbReference type="ChEBI" id="CHEBI:29105"/>
    </cofactor>
    <text evidence="12">Binds 1 zinc ion per subunit.</text>
</comment>
<dbReference type="InterPro" id="IPR002318">
    <property type="entry name" value="Ala-tRNA-lgiase_IIc"/>
</dbReference>
<dbReference type="InterPro" id="IPR023033">
    <property type="entry name" value="Ala_tRNA_ligase_euk/bac"/>
</dbReference>
<dbReference type="GO" id="GO:0006419">
    <property type="term" value="P:alanyl-tRNA aminoacylation"/>
    <property type="evidence" value="ECO:0007669"/>
    <property type="project" value="UniProtKB-UniRule"/>
</dbReference>
<comment type="subcellular location">
    <subcellularLocation>
        <location evidence="1 12">Cytoplasm</location>
    </subcellularLocation>
</comment>
<dbReference type="HAMAP" id="MF_00036_B">
    <property type="entry name" value="Ala_tRNA_synth_B"/>
    <property type="match status" value="1"/>
</dbReference>
<dbReference type="GO" id="GO:0004813">
    <property type="term" value="F:alanine-tRNA ligase activity"/>
    <property type="evidence" value="ECO:0007669"/>
    <property type="project" value="UniProtKB-UniRule"/>
</dbReference>
<dbReference type="Gene3D" id="3.30.930.10">
    <property type="entry name" value="Bira Bifunctional Protein, Domain 2"/>
    <property type="match status" value="1"/>
</dbReference>
<feature type="domain" description="Alanyl-transfer RNA synthetases family profile" evidence="13">
    <location>
        <begin position="2"/>
        <end position="719"/>
    </location>
</feature>
<dbReference type="InterPro" id="IPR045864">
    <property type="entry name" value="aa-tRNA-synth_II/BPL/LPL"/>
</dbReference>
<keyword evidence="6 12" id="KW-0547">Nucleotide-binding</keyword>
<reference evidence="14" key="1">
    <citation type="submission" date="2022-11" db="EMBL/GenBank/DDBJ databases">
        <title>Draft genome sequence of Hoeflea poritis E7-10 and Hoeflea prorocentri PM5-8, separated from scleractinian coral Porites lutea and marine dinoflagellate.</title>
        <authorList>
            <person name="Zhang G."/>
            <person name="Wei Q."/>
            <person name="Cai L."/>
        </authorList>
    </citation>
    <scope>NUCLEOTIDE SEQUENCE</scope>
    <source>
        <strain evidence="14">PM5-8</strain>
    </source>
</reference>
<dbReference type="PROSITE" id="PS50860">
    <property type="entry name" value="AA_TRNA_LIGASE_II_ALA"/>
    <property type="match status" value="1"/>
</dbReference>
<keyword evidence="10 12" id="KW-0648">Protein biosynthesis</keyword>
<dbReference type="InterPro" id="IPR018163">
    <property type="entry name" value="Thr/Ala-tRNA-synth_IIc_edit"/>
</dbReference>
<evidence type="ECO:0000256" key="1">
    <source>
        <dbReference type="ARBA" id="ARBA00004496"/>
    </source>
</evidence>
<dbReference type="PANTHER" id="PTHR11777">
    <property type="entry name" value="ALANYL-TRNA SYNTHETASE"/>
    <property type="match status" value="1"/>
</dbReference>
<dbReference type="InterPro" id="IPR009000">
    <property type="entry name" value="Transl_B-barrel_sf"/>
</dbReference>
<dbReference type="EMBL" id="JAPJZI010000001">
    <property type="protein sequence ID" value="MDA5398146.1"/>
    <property type="molecule type" value="Genomic_DNA"/>
</dbReference>
<evidence type="ECO:0000256" key="3">
    <source>
        <dbReference type="ARBA" id="ARBA00022555"/>
    </source>
</evidence>
<evidence type="ECO:0000313" key="15">
    <source>
        <dbReference type="Proteomes" id="UP001151234"/>
    </source>
</evidence>
<evidence type="ECO:0000256" key="8">
    <source>
        <dbReference type="ARBA" id="ARBA00022840"/>
    </source>
</evidence>
<organism evidence="14 15">
    <name type="scientific">Hoeflea prorocentri</name>
    <dbReference type="NCBI Taxonomy" id="1922333"/>
    <lineage>
        <taxon>Bacteria</taxon>
        <taxon>Pseudomonadati</taxon>
        <taxon>Pseudomonadota</taxon>
        <taxon>Alphaproteobacteria</taxon>
        <taxon>Hyphomicrobiales</taxon>
        <taxon>Rhizobiaceae</taxon>
        <taxon>Hoeflea</taxon>
    </lineage>
</organism>
<dbReference type="InterPro" id="IPR018164">
    <property type="entry name" value="Ala-tRNA-synth_IIc_N"/>
</dbReference>
<keyword evidence="4 12" id="KW-0436">Ligase</keyword>
<dbReference type="SUPFAM" id="SSF50447">
    <property type="entry name" value="Translation proteins"/>
    <property type="match status" value="1"/>
</dbReference>
<dbReference type="RefSeq" id="WP_267989585.1">
    <property type="nucleotide sequence ID" value="NZ_JAPJZI010000001.1"/>
</dbReference>
<dbReference type="Pfam" id="PF07973">
    <property type="entry name" value="tRNA_SAD"/>
    <property type="match status" value="1"/>
</dbReference>
<dbReference type="SMART" id="SM00863">
    <property type="entry name" value="tRNA_SAD"/>
    <property type="match status" value="1"/>
</dbReference>
<gene>
    <name evidence="12 14" type="primary">alaS</name>
    <name evidence="14" type="ORF">OQ273_06120</name>
</gene>
<dbReference type="GO" id="GO:0008270">
    <property type="term" value="F:zinc ion binding"/>
    <property type="evidence" value="ECO:0007669"/>
    <property type="project" value="UniProtKB-UniRule"/>
</dbReference>
<comment type="similarity">
    <text evidence="2 12">Belongs to the class-II aminoacyl-tRNA synthetase family.</text>
</comment>
<dbReference type="SUPFAM" id="SSF55681">
    <property type="entry name" value="Class II aaRS and biotin synthetases"/>
    <property type="match status" value="1"/>
</dbReference>
<comment type="caution">
    <text evidence="14">The sequence shown here is derived from an EMBL/GenBank/DDBJ whole genome shotgun (WGS) entry which is preliminary data.</text>
</comment>
<feature type="binding site" evidence="12">
    <location>
        <position position="680"/>
    </location>
    <ligand>
        <name>Zn(2+)</name>
        <dbReference type="ChEBI" id="CHEBI:29105"/>
    </ligand>
</feature>
<comment type="catalytic activity">
    <reaction evidence="12">
        <text>tRNA(Ala) + L-alanine + ATP = L-alanyl-tRNA(Ala) + AMP + diphosphate</text>
        <dbReference type="Rhea" id="RHEA:12540"/>
        <dbReference type="Rhea" id="RHEA-COMP:9657"/>
        <dbReference type="Rhea" id="RHEA-COMP:9923"/>
        <dbReference type="ChEBI" id="CHEBI:30616"/>
        <dbReference type="ChEBI" id="CHEBI:33019"/>
        <dbReference type="ChEBI" id="CHEBI:57972"/>
        <dbReference type="ChEBI" id="CHEBI:78442"/>
        <dbReference type="ChEBI" id="CHEBI:78497"/>
        <dbReference type="ChEBI" id="CHEBI:456215"/>
        <dbReference type="EC" id="6.1.1.7"/>
    </reaction>
</comment>
<dbReference type="Gene3D" id="6.10.250.550">
    <property type="match status" value="1"/>
</dbReference>
<dbReference type="FunFam" id="3.30.54.20:FF:000001">
    <property type="entry name" value="Alanine--tRNA ligase"/>
    <property type="match status" value="1"/>
</dbReference>
<dbReference type="FunFam" id="2.40.30.130:FF:000001">
    <property type="entry name" value="Alanine--tRNA ligase"/>
    <property type="match status" value="1"/>
</dbReference>
<dbReference type="GO" id="GO:0000049">
    <property type="term" value="F:tRNA binding"/>
    <property type="evidence" value="ECO:0007669"/>
    <property type="project" value="UniProtKB-KW"/>
</dbReference>
<keyword evidence="8 12" id="KW-0067">ATP-binding</keyword>
<dbReference type="GO" id="GO:0045892">
    <property type="term" value="P:negative regulation of DNA-templated transcription"/>
    <property type="evidence" value="ECO:0007669"/>
    <property type="project" value="TreeGrafter"/>
</dbReference>
<dbReference type="AlphaFoldDB" id="A0A9X3UK63"/>
<dbReference type="Gene3D" id="3.10.310.40">
    <property type="match status" value="1"/>
</dbReference>
<dbReference type="GO" id="GO:0005829">
    <property type="term" value="C:cytosol"/>
    <property type="evidence" value="ECO:0007669"/>
    <property type="project" value="TreeGrafter"/>
</dbReference>
<keyword evidence="11 12" id="KW-0030">Aminoacyl-tRNA synthetase</keyword>
<dbReference type="FunFam" id="3.30.930.10:FF:000004">
    <property type="entry name" value="Alanine--tRNA ligase"/>
    <property type="match status" value="1"/>
</dbReference>
<name>A0A9X3UK63_9HYPH</name>
<proteinExistence type="inferred from homology"/>
<keyword evidence="3 12" id="KW-0820">tRNA-binding</keyword>
<dbReference type="EC" id="6.1.1.7" evidence="12"/>
<dbReference type="InterPro" id="IPR018165">
    <property type="entry name" value="Ala-tRNA-synth_IIc_core"/>
</dbReference>
<comment type="function">
    <text evidence="12">Catalyzes the attachment of alanine to tRNA(Ala) in a two-step reaction: alanine is first activated by ATP to form Ala-AMP and then transferred to the acceptor end of tRNA(Ala). Also edits incorrectly charged Ser-tRNA(Ala) and Gly-tRNA(Ala) via its editing domain.</text>
</comment>
<keyword evidence="7 12" id="KW-0862">Zinc</keyword>
<protein>
    <recommendedName>
        <fullName evidence="12">Alanine--tRNA ligase</fullName>
        <ecNumber evidence="12">6.1.1.7</ecNumber>
    </recommendedName>
    <alternativeName>
        <fullName evidence="12">Alanyl-tRNA synthetase</fullName>
        <shortName evidence="12">AlaRS</shortName>
    </alternativeName>
</protein>
<dbReference type="GO" id="GO:0002161">
    <property type="term" value="F:aminoacyl-tRNA deacylase activity"/>
    <property type="evidence" value="ECO:0007669"/>
    <property type="project" value="TreeGrafter"/>
</dbReference>
<dbReference type="CDD" id="cd00673">
    <property type="entry name" value="AlaRS_core"/>
    <property type="match status" value="1"/>
</dbReference>
<sequence>MNGVNEIRSAFLDYFGKNGHEIVPSSPLVPRNDPTLMFVNAGMVQFKNVFTGLEHRDYTRAVTAQKCVRAGGKHNDLDNVGYTARHHTFFEMLGNFSFGDYFKDVAIELAWNLITKEFGVDGNRLWATVYHTDDEAYDLWKKIAGLPDERIVRIATHDNFWAMGDTGPCGPCSEIFYDHGEDIWGGPPGSAEEDGDRFIEIWNLVFMQYEQQTIDERVDLPKPSIDTGMGLERIAALLQGKHDNYDIDLFQALISASEELTGVKAEGKAQASHRVIADHLRSSSFLIADGVLPSNEGRGYVLRRIMRRAMRHAELLGAREPLMWKLLPALVEQMGRAYQELVRAEALISETLKLEETRFRKTLERGLNLLSDATADLQEGAELDGETAFKLYDTYGFPLDLTQDALRQRGITVDDAGFNAAMERQKAEARANWAGSGEAATETVWLELRDRLGATDFLGYDAEQAEGVVQAIVKDGAEVQSASKDEAVQVVVNQTPFYGESGGQVGDTGLISADGLRLRVSDTQKKAEGLFVHSAVVEDGVLQNGAEVVLSVDHERRSQLRANHSATHLLHEALREILGSHVTQKGSLVAPDRLRFDISHPKPMSEDEVAKVEDMANEIVIQNSPVTTRLMAVDDAIAEGAMALFGEKYGDEVRVVSMGTGLHGDKQDRTYSTELCGGTHVNATGDIGLVRVVGESAVAAGVRRLEALTGEAARKYLSEQDSRVKTLASSLRVQPGEVVSRVEALVDERRKLERQITELKKKLALGGGGNGSADETRDIAGVKFLGKTVAGVEPRDLKGLVDEAKTSLGSGVVTLIGVSGEGKASVVVGVTEDLTDRYSAVDLVRVASAALGGKGGGGRPDMAQAGGPDGAKADAAVDAVAGALAG</sequence>
<evidence type="ECO:0000256" key="4">
    <source>
        <dbReference type="ARBA" id="ARBA00022598"/>
    </source>
</evidence>
<keyword evidence="9 12" id="KW-0694">RNA-binding</keyword>
<dbReference type="Gene3D" id="3.30.54.20">
    <property type="match status" value="1"/>
</dbReference>
<dbReference type="FunFam" id="3.30.980.10:FF:000004">
    <property type="entry name" value="Alanine--tRNA ligase, cytoplasmic"/>
    <property type="match status" value="1"/>
</dbReference>
<dbReference type="InterPro" id="IPR018162">
    <property type="entry name" value="Ala-tRNA-ligase_IIc_anticod-bd"/>
</dbReference>
<evidence type="ECO:0000256" key="2">
    <source>
        <dbReference type="ARBA" id="ARBA00008226"/>
    </source>
</evidence>
<dbReference type="InterPro" id="IPR012947">
    <property type="entry name" value="tRNA_SAD"/>
</dbReference>
<dbReference type="NCBIfam" id="TIGR00344">
    <property type="entry name" value="alaS"/>
    <property type="match status" value="1"/>
</dbReference>
<accession>A0A9X3UK63</accession>
<keyword evidence="12" id="KW-0963">Cytoplasm</keyword>
<evidence type="ECO:0000259" key="13">
    <source>
        <dbReference type="PROSITE" id="PS50860"/>
    </source>
</evidence>
<feature type="binding site" evidence="12">
    <location>
        <position position="676"/>
    </location>
    <ligand>
        <name>Zn(2+)</name>
        <dbReference type="ChEBI" id="CHEBI:29105"/>
    </ligand>
</feature>
<feature type="binding site" evidence="12">
    <location>
        <position position="568"/>
    </location>
    <ligand>
        <name>Zn(2+)</name>
        <dbReference type="ChEBI" id="CHEBI:29105"/>
    </ligand>
</feature>